<keyword evidence="2" id="KW-1185">Reference proteome</keyword>
<protein>
    <submittedName>
        <fullName evidence="1 3">Uncharacterized protein</fullName>
    </submittedName>
</protein>
<dbReference type="AlphaFoldDB" id="A0A0N4XMH8"/>
<evidence type="ECO:0000313" key="3">
    <source>
        <dbReference type="WBParaSite" id="NBR_0000373001-mRNA-1"/>
    </source>
</evidence>
<accession>A0A0N4XMH8</accession>
<organism evidence="3">
    <name type="scientific">Nippostrongylus brasiliensis</name>
    <name type="common">Rat hookworm</name>
    <dbReference type="NCBI Taxonomy" id="27835"/>
    <lineage>
        <taxon>Eukaryota</taxon>
        <taxon>Metazoa</taxon>
        <taxon>Ecdysozoa</taxon>
        <taxon>Nematoda</taxon>
        <taxon>Chromadorea</taxon>
        <taxon>Rhabditida</taxon>
        <taxon>Rhabditina</taxon>
        <taxon>Rhabditomorpha</taxon>
        <taxon>Strongyloidea</taxon>
        <taxon>Heligmosomidae</taxon>
        <taxon>Nippostrongylus</taxon>
    </lineage>
</organism>
<proteinExistence type="predicted"/>
<dbReference type="EMBL" id="UYSL01005956">
    <property type="protein sequence ID" value="VDL67321.1"/>
    <property type="molecule type" value="Genomic_DNA"/>
</dbReference>
<dbReference type="WBParaSite" id="NBR_0000373001-mRNA-1">
    <property type="protein sequence ID" value="NBR_0000373001-mRNA-1"/>
    <property type="gene ID" value="NBR_0000373001"/>
</dbReference>
<evidence type="ECO:0000313" key="2">
    <source>
        <dbReference type="Proteomes" id="UP000271162"/>
    </source>
</evidence>
<reference evidence="3" key="1">
    <citation type="submission" date="2017-02" db="UniProtKB">
        <authorList>
            <consortium name="WormBaseParasite"/>
        </authorList>
    </citation>
    <scope>IDENTIFICATION</scope>
</reference>
<reference evidence="1 2" key="2">
    <citation type="submission" date="2018-11" db="EMBL/GenBank/DDBJ databases">
        <authorList>
            <consortium name="Pathogen Informatics"/>
        </authorList>
    </citation>
    <scope>NUCLEOTIDE SEQUENCE [LARGE SCALE GENOMIC DNA]</scope>
</reference>
<evidence type="ECO:0000313" key="1">
    <source>
        <dbReference type="EMBL" id="VDL67321.1"/>
    </source>
</evidence>
<name>A0A0N4XMH8_NIPBR</name>
<dbReference type="Proteomes" id="UP000271162">
    <property type="component" value="Unassembled WGS sequence"/>
</dbReference>
<sequence>MTRYIQQPRRIENFISIFKNFNSRPLMRTTAL</sequence>
<gene>
    <name evidence="1" type="ORF">NBR_LOCUS3732</name>
</gene>